<keyword evidence="1 4" id="KW-0808">Transferase</keyword>
<protein>
    <submittedName>
        <fullName evidence="4">GNAT family N-acetyltransferase</fullName>
        <ecNumber evidence="4">2.3.-.-</ecNumber>
    </submittedName>
</protein>
<accession>A0ABV7YHT9</accession>
<dbReference type="PROSITE" id="PS51186">
    <property type="entry name" value="GNAT"/>
    <property type="match status" value="1"/>
</dbReference>
<evidence type="ECO:0000313" key="4">
    <source>
        <dbReference type="EMBL" id="MFC3764359.1"/>
    </source>
</evidence>
<keyword evidence="2 4" id="KW-0012">Acyltransferase</keyword>
<dbReference type="Pfam" id="PF00583">
    <property type="entry name" value="Acetyltransf_1"/>
    <property type="match status" value="1"/>
</dbReference>
<dbReference type="CDD" id="cd04301">
    <property type="entry name" value="NAT_SF"/>
    <property type="match status" value="1"/>
</dbReference>
<reference evidence="5" key="1">
    <citation type="journal article" date="2019" name="Int. J. Syst. Evol. Microbiol.">
        <title>The Global Catalogue of Microorganisms (GCM) 10K type strain sequencing project: providing services to taxonomists for standard genome sequencing and annotation.</title>
        <authorList>
            <consortium name="The Broad Institute Genomics Platform"/>
            <consortium name="The Broad Institute Genome Sequencing Center for Infectious Disease"/>
            <person name="Wu L."/>
            <person name="Ma J."/>
        </authorList>
    </citation>
    <scope>NUCLEOTIDE SEQUENCE [LARGE SCALE GENOMIC DNA]</scope>
    <source>
        <strain evidence="5">CGMCC 4.7241</strain>
    </source>
</reference>
<gene>
    <name evidence="4" type="ORF">ACFOUW_26220</name>
</gene>
<dbReference type="InterPro" id="IPR016181">
    <property type="entry name" value="Acyl_CoA_acyltransferase"/>
</dbReference>
<comment type="caution">
    <text evidence="4">The sequence shown here is derived from an EMBL/GenBank/DDBJ whole genome shotgun (WGS) entry which is preliminary data.</text>
</comment>
<organism evidence="4 5">
    <name type="scientific">Tenggerimyces flavus</name>
    <dbReference type="NCBI Taxonomy" id="1708749"/>
    <lineage>
        <taxon>Bacteria</taxon>
        <taxon>Bacillati</taxon>
        <taxon>Actinomycetota</taxon>
        <taxon>Actinomycetes</taxon>
        <taxon>Propionibacteriales</taxon>
        <taxon>Nocardioidaceae</taxon>
        <taxon>Tenggerimyces</taxon>
    </lineage>
</organism>
<evidence type="ECO:0000313" key="5">
    <source>
        <dbReference type="Proteomes" id="UP001595699"/>
    </source>
</evidence>
<feature type="domain" description="N-acetyltransferase" evidence="3">
    <location>
        <begin position="15"/>
        <end position="161"/>
    </location>
</feature>
<evidence type="ECO:0000256" key="2">
    <source>
        <dbReference type="ARBA" id="ARBA00023315"/>
    </source>
</evidence>
<keyword evidence="5" id="KW-1185">Reference proteome</keyword>
<dbReference type="InterPro" id="IPR050832">
    <property type="entry name" value="Bact_Acetyltransf"/>
</dbReference>
<dbReference type="InterPro" id="IPR000182">
    <property type="entry name" value="GNAT_dom"/>
</dbReference>
<dbReference type="Proteomes" id="UP001595699">
    <property type="component" value="Unassembled WGS sequence"/>
</dbReference>
<dbReference type="PANTHER" id="PTHR43877">
    <property type="entry name" value="AMINOALKYLPHOSPHONATE N-ACETYLTRANSFERASE-RELATED-RELATED"/>
    <property type="match status" value="1"/>
</dbReference>
<dbReference type="GO" id="GO:0016746">
    <property type="term" value="F:acyltransferase activity"/>
    <property type="evidence" value="ECO:0007669"/>
    <property type="project" value="UniProtKB-KW"/>
</dbReference>
<dbReference type="Gene3D" id="3.40.630.30">
    <property type="match status" value="1"/>
</dbReference>
<dbReference type="RefSeq" id="WP_205115346.1">
    <property type="nucleotide sequence ID" value="NZ_JAFBCM010000001.1"/>
</dbReference>
<dbReference type="EMBL" id="JBHRZH010000023">
    <property type="protein sequence ID" value="MFC3764359.1"/>
    <property type="molecule type" value="Genomic_DNA"/>
</dbReference>
<dbReference type="EC" id="2.3.-.-" evidence="4"/>
<proteinExistence type="predicted"/>
<sequence length="161" mass="18144">MSDYLIRRTSPHDDPTLAMLRRADAIERRAVAHDADPGFETRFATWAEETRAMSVAWLAELRAEPVGMLHMFVHARMPMPDRDTAGWGYIGLLFVLPANRDCGLGGRLLDTALNYAREHHLSRILLHPTERAVPLYRRTGFDPAGQYLAWTANEPLPAPIA</sequence>
<evidence type="ECO:0000259" key="3">
    <source>
        <dbReference type="PROSITE" id="PS51186"/>
    </source>
</evidence>
<dbReference type="SUPFAM" id="SSF55729">
    <property type="entry name" value="Acyl-CoA N-acyltransferases (Nat)"/>
    <property type="match status" value="1"/>
</dbReference>
<evidence type="ECO:0000256" key="1">
    <source>
        <dbReference type="ARBA" id="ARBA00022679"/>
    </source>
</evidence>
<name>A0ABV7YHT9_9ACTN</name>